<dbReference type="SUPFAM" id="SSF48452">
    <property type="entry name" value="TPR-like"/>
    <property type="match status" value="1"/>
</dbReference>
<evidence type="ECO:0000256" key="3">
    <source>
        <dbReference type="ARBA" id="ARBA00022729"/>
    </source>
</evidence>
<protein>
    <submittedName>
        <fullName evidence="8">Starch-binding associating with outer membrane</fullName>
    </submittedName>
</protein>
<evidence type="ECO:0000313" key="9">
    <source>
        <dbReference type="Proteomes" id="UP000181976"/>
    </source>
</evidence>
<evidence type="ECO:0000313" key="8">
    <source>
        <dbReference type="EMBL" id="SFE42554.1"/>
    </source>
</evidence>
<reference evidence="8 9" key="1">
    <citation type="submission" date="2016-10" db="EMBL/GenBank/DDBJ databases">
        <authorList>
            <person name="de Groot N.N."/>
        </authorList>
    </citation>
    <scope>NUCLEOTIDE SEQUENCE [LARGE SCALE GENOMIC DNA]</scope>
    <source>
        <strain evidence="8 9">DSM 19012</strain>
    </source>
</reference>
<dbReference type="InterPro" id="IPR012944">
    <property type="entry name" value="SusD_RagB_dom"/>
</dbReference>
<evidence type="ECO:0000259" key="7">
    <source>
        <dbReference type="Pfam" id="PF14322"/>
    </source>
</evidence>
<dbReference type="PROSITE" id="PS51257">
    <property type="entry name" value="PROKAR_LIPOPROTEIN"/>
    <property type="match status" value="1"/>
</dbReference>
<dbReference type="STRING" id="385682.SAMN05444380_11147"/>
<feature type="domain" description="RagB/SusD" evidence="6">
    <location>
        <begin position="269"/>
        <end position="485"/>
    </location>
</feature>
<dbReference type="Gene3D" id="1.25.40.390">
    <property type="match status" value="1"/>
</dbReference>
<evidence type="ECO:0000259" key="6">
    <source>
        <dbReference type="Pfam" id="PF07980"/>
    </source>
</evidence>
<keyword evidence="9" id="KW-1185">Reference proteome</keyword>
<accession>A0A1I2AEW0</accession>
<dbReference type="GO" id="GO:0009279">
    <property type="term" value="C:cell outer membrane"/>
    <property type="evidence" value="ECO:0007669"/>
    <property type="project" value="UniProtKB-SubCell"/>
</dbReference>
<dbReference type="RefSeq" id="WP_010526488.1">
    <property type="nucleotide sequence ID" value="NZ_AFSL01000009.1"/>
</dbReference>
<keyword evidence="3" id="KW-0732">Signal</keyword>
<dbReference type="Pfam" id="PF07980">
    <property type="entry name" value="SusD_RagB"/>
    <property type="match status" value="1"/>
</dbReference>
<evidence type="ECO:0000256" key="1">
    <source>
        <dbReference type="ARBA" id="ARBA00004442"/>
    </source>
</evidence>
<gene>
    <name evidence="8" type="ORF">SAMN05444380_11147</name>
</gene>
<dbReference type="EMBL" id="FONA01000011">
    <property type="protein sequence ID" value="SFE42554.1"/>
    <property type="molecule type" value="Genomic_DNA"/>
</dbReference>
<dbReference type="eggNOG" id="COG0446">
    <property type="taxonomic scope" value="Bacteria"/>
</dbReference>
<evidence type="ECO:0000256" key="2">
    <source>
        <dbReference type="ARBA" id="ARBA00006275"/>
    </source>
</evidence>
<dbReference type="OrthoDB" id="1147023at2"/>
<dbReference type="InterPro" id="IPR011990">
    <property type="entry name" value="TPR-like_helical_dom_sf"/>
</dbReference>
<dbReference type="InterPro" id="IPR033985">
    <property type="entry name" value="SusD-like_N"/>
</dbReference>
<evidence type="ECO:0000256" key="5">
    <source>
        <dbReference type="ARBA" id="ARBA00023237"/>
    </source>
</evidence>
<dbReference type="Pfam" id="PF14322">
    <property type="entry name" value="SusD-like_3"/>
    <property type="match status" value="1"/>
</dbReference>
<dbReference type="Proteomes" id="UP000181976">
    <property type="component" value="Unassembled WGS sequence"/>
</dbReference>
<evidence type="ECO:0000256" key="4">
    <source>
        <dbReference type="ARBA" id="ARBA00023136"/>
    </source>
</evidence>
<name>A0A1I2AEW0_9BACT</name>
<feature type="domain" description="SusD-like N-terminal" evidence="7">
    <location>
        <begin position="100"/>
        <end position="221"/>
    </location>
</feature>
<keyword evidence="4" id="KW-0472">Membrane</keyword>
<dbReference type="InParanoid" id="A0A1I2AEW0"/>
<sequence>MKRDIIEKYFAPLFLSGLLLISAIGCTDKLDEPYEDESFTSDVDYSIGDDMILPLLGAYQGLYTRAWEEPLTLGVRGDDVNAAGDQVPLQEQDEFKYLASHWNLNSVWQLHYNDIINTFTAMDEIEKYRPAANNDALADQYIAECRVIRAYLYLNLARAFGGCIVIDELDNIQNTPVSNKAEVMQYIVDEMNEAIPDLPAVHPNKRTDIPGGMTQYTAYALQALAYQEMEDYQSVADVTAKIIDSGEFALASDFYHLFKTAGKLSDENILEFQYSDFNQGEGDSFNFNWSPFGIPGWTPVATGVSGGWGFYEPTLKYITFMLDRGETVRLETSVLFTPDGISQLEEEYGSIPEWISNTNREGDVFNNSARLLYASGKHMIPSTEVIEGRTAYSSNKNFIVIRYAEILLMYAEALTRGATSPISMTADEAVNMVRNRAGLGDLDNVTTQDVLDEKFAELAMEWGTRFYDMVRTENVAELSHDGKTFTMDKAYYPFPADQVAELPQLADGIQ</sequence>
<comment type="subcellular location">
    <subcellularLocation>
        <location evidence="1">Cell outer membrane</location>
    </subcellularLocation>
</comment>
<keyword evidence="5" id="KW-0998">Cell outer membrane</keyword>
<organism evidence="8 9">
    <name type="scientific">Thermophagus xiamenensis</name>
    <dbReference type="NCBI Taxonomy" id="385682"/>
    <lineage>
        <taxon>Bacteria</taxon>
        <taxon>Pseudomonadati</taxon>
        <taxon>Bacteroidota</taxon>
        <taxon>Bacteroidia</taxon>
        <taxon>Marinilabiliales</taxon>
        <taxon>Marinilabiliaceae</taxon>
        <taxon>Thermophagus</taxon>
    </lineage>
</organism>
<dbReference type="AlphaFoldDB" id="A0A1I2AEW0"/>
<proteinExistence type="inferred from homology"/>
<comment type="similarity">
    <text evidence="2">Belongs to the SusD family.</text>
</comment>